<evidence type="ECO:0000256" key="1">
    <source>
        <dbReference type="SAM" id="SignalP"/>
    </source>
</evidence>
<feature type="signal peptide" evidence="1">
    <location>
        <begin position="1"/>
        <end position="23"/>
    </location>
</feature>
<dbReference type="GeneID" id="87888086"/>
<dbReference type="EMBL" id="JAUDZG010000004">
    <property type="protein sequence ID" value="KAK3305187.1"/>
    <property type="molecule type" value="Genomic_DNA"/>
</dbReference>
<keyword evidence="1" id="KW-0732">Signal</keyword>
<name>A0AAJ0GSB2_9PEZI</name>
<organism evidence="3 4">
    <name type="scientific">Chaetomium strumarium</name>
    <dbReference type="NCBI Taxonomy" id="1170767"/>
    <lineage>
        <taxon>Eukaryota</taxon>
        <taxon>Fungi</taxon>
        <taxon>Dikarya</taxon>
        <taxon>Ascomycota</taxon>
        <taxon>Pezizomycotina</taxon>
        <taxon>Sordariomycetes</taxon>
        <taxon>Sordariomycetidae</taxon>
        <taxon>Sordariales</taxon>
        <taxon>Chaetomiaceae</taxon>
        <taxon>Chaetomium</taxon>
    </lineage>
</organism>
<feature type="chain" id="PRO_5042470195" description="Ecp2 effector protein-like domain-containing protein" evidence="1">
    <location>
        <begin position="24"/>
        <end position="189"/>
    </location>
</feature>
<evidence type="ECO:0000313" key="3">
    <source>
        <dbReference type="EMBL" id="KAK3305187.1"/>
    </source>
</evidence>
<dbReference type="Pfam" id="PF14856">
    <property type="entry name" value="Hce2"/>
    <property type="match status" value="1"/>
</dbReference>
<dbReference type="AlphaFoldDB" id="A0AAJ0GSB2"/>
<gene>
    <name evidence="3" type="ORF">B0T15DRAFT_531572</name>
</gene>
<proteinExistence type="predicted"/>
<dbReference type="RefSeq" id="XP_062720967.1">
    <property type="nucleotide sequence ID" value="XM_062869257.1"/>
</dbReference>
<keyword evidence="4" id="KW-1185">Reference proteome</keyword>
<dbReference type="Proteomes" id="UP001273166">
    <property type="component" value="Unassembled WGS sequence"/>
</dbReference>
<evidence type="ECO:0000259" key="2">
    <source>
        <dbReference type="Pfam" id="PF14856"/>
    </source>
</evidence>
<comment type="caution">
    <text evidence="3">The sequence shown here is derived from an EMBL/GenBank/DDBJ whole genome shotgun (WGS) entry which is preliminary data.</text>
</comment>
<reference evidence="3" key="2">
    <citation type="submission" date="2023-06" db="EMBL/GenBank/DDBJ databases">
        <authorList>
            <consortium name="Lawrence Berkeley National Laboratory"/>
            <person name="Mondo S.J."/>
            <person name="Hensen N."/>
            <person name="Bonometti L."/>
            <person name="Westerberg I."/>
            <person name="Brannstrom I.O."/>
            <person name="Guillou S."/>
            <person name="Cros-Aarteil S."/>
            <person name="Calhoun S."/>
            <person name="Haridas S."/>
            <person name="Kuo A."/>
            <person name="Pangilinan J."/>
            <person name="Riley R."/>
            <person name="Labutti K."/>
            <person name="Andreopoulos B."/>
            <person name="Lipzen A."/>
            <person name="Chen C."/>
            <person name="Yanf M."/>
            <person name="Daum C."/>
            <person name="Ng V."/>
            <person name="Clum A."/>
            <person name="Steindorff A."/>
            <person name="Ohm R."/>
            <person name="Martin F."/>
            <person name="Silar P."/>
            <person name="Natvig D."/>
            <person name="Lalanne C."/>
            <person name="Gautier V."/>
            <person name="Ament-Velasquez S.L."/>
            <person name="Kruys A."/>
            <person name="Hutchinson M.I."/>
            <person name="Powell A.J."/>
            <person name="Barry K."/>
            <person name="Miller A.N."/>
            <person name="Grigoriev I.V."/>
            <person name="Debuchy R."/>
            <person name="Gladieux P."/>
            <person name="Thoren M.H."/>
            <person name="Johannesson H."/>
        </authorList>
    </citation>
    <scope>NUCLEOTIDE SEQUENCE</scope>
    <source>
        <strain evidence="3">CBS 333.67</strain>
    </source>
</reference>
<protein>
    <recommendedName>
        <fullName evidence="2">Ecp2 effector protein-like domain-containing protein</fullName>
    </recommendedName>
</protein>
<dbReference type="InterPro" id="IPR029226">
    <property type="entry name" value="Ecp2-like"/>
</dbReference>
<accession>A0AAJ0GSB2</accession>
<evidence type="ECO:0000313" key="4">
    <source>
        <dbReference type="Proteomes" id="UP001273166"/>
    </source>
</evidence>
<reference evidence="3" key="1">
    <citation type="journal article" date="2023" name="Mol. Phylogenet. Evol.">
        <title>Genome-scale phylogeny and comparative genomics of the fungal order Sordariales.</title>
        <authorList>
            <person name="Hensen N."/>
            <person name="Bonometti L."/>
            <person name="Westerberg I."/>
            <person name="Brannstrom I.O."/>
            <person name="Guillou S."/>
            <person name="Cros-Aarteil S."/>
            <person name="Calhoun S."/>
            <person name="Haridas S."/>
            <person name="Kuo A."/>
            <person name="Mondo S."/>
            <person name="Pangilinan J."/>
            <person name="Riley R."/>
            <person name="LaButti K."/>
            <person name="Andreopoulos B."/>
            <person name="Lipzen A."/>
            <person name="Chen C."/>
            <person name="Yan M."/>
            <person name="Daum C."/>
            <person name="Ng V."/>
            <person name="Clum A."/>
            <person name="Steindorff A."/>
            <person name="Ohm R.A."/>
            <person name="Martin F."/>
            <person name="Silar P."/>
            <person name="Natvig D.O."/>
            <person name="Lalanne C."/>
            <person name="Gautier V."/>
            <person name="Ament-Velasquez S.L."/>
            <person name="Kruys A."/>
            <person name="Hutchinson M.I."/>
            <person name="Powell A.J."/>
            <person name="Barry K."/>
            <person name="Miller A.N."/>
            <person name="Grigoriev I.V."/>
            <person name="Debuchy R."/>
            <person name="Gladieux P."/>
            <person name="Hiltunen Thoren M."/>
            <person name="Johannesson H."/>
        </authorList>
    </citation>
    <scope>NUCLEOTIDE SEQUENCE</scope>
    <source>
        <strain evidence="3">CBS 333.67</strain>
    </source>
</reference>
<feature type="domain" description="Ecp2 effector protein-like" evidence="2">
    <location>
        <begin position="62"/>
        <end position="173"/>
    </location>
</feature>
<sequence>MPSLTRTLLRLLLTLSLTPTTLAAPTTPSSLTTRNLLSHRAVVFTQASSSSPDGTYIKDDYCGEAKPSYTTTTTTSSSSSPLAADCVALYNANPGPGYWTISTAAKGGEDGWVRLGQSGSCAFEVRWNENGEGVGEYKFGTNDLRFYIRAYVERAPQGQVVEGRVGVSSTVWCDTGRGMGFVDWRVVLA</sequence>